<dbReference type="PANTHER" id="PTHR11236:SF50">
    <property type="entry name" value="AMINODEOXYCHORISMATE SYNTHASE COMPONENT 1"/>
    <property type="match status" value="1"/>
</dbReference>
<dbReference type="SUPFAM" id="SSF56752">
    <property type="entry name" value="D-aminoacid aminotransferase-like PLP-dependent enzymes"/>
    <property type="match status" value="1"/>
</dbReference>
<dbReference type="InterPro" id="IPR005802">
    <property type="entry name" value="ADC_synth_comp_1"/>
</dbReference>
<evidence type="ECO:0000259" key="1">
    <source>
        <dbReference type="Pfam" id="PF00425"/>
    </source>
</evidence>
<comment type="caution">
    <text evidence="2">The sequence shown here is derived from an EMBL/GenBank/DDBJ whole genome shotgun (WGS) entry which is preliminary data.</text>
</comment>
<proteinExistence type="predicted"/>
<dbReference type="Pfam" id="PF00425">
    <property type="entry name" value="Chorismate_bind"/>
    <property type="match status" value="1"/>
</dbReference>
<dbReference type="EMBL" id="WNHB01000003">
    <property type="protein sequence ID" value="MTT30852.1"/>
    <property type="molecule type" value="Genomic_DNA"/>
</dbReference>
<dbReference type="Gene3D" id="3.30.470.10">
    <property type="match status" value="1"/>
</dbReference>
<keyword evidence="2" id="KW-0808">Transferase</keyword>
<dbReference type="GO" id="GO:0009396">
    <property type="term" value="P:folic acid-containing compound biosynthetic process"/>
    <property type="evidence" value="ECO:0007669"/>
    <property type="project" value="InterPro"/>
</dbReference>
<organism evidence="2 3">
    <name type="scientific">Terrilactibacillus tamarindi</name>
    <dbReference type="NCBI Taxonomy" id="2599694"/>
    <lineage>
        <taxon>Bacteria</taxon>
        <taxon>Bacillati</taxon>
        <taxon>Bacillota</taxon>
        <taxon>Bacilli</taxon>
        <taxon>Bacillales</taxon>
        <taxon>Bacillaceae</taxon>
        <taxon>Terrilactibacillus</taxon>
    </lineage>
</organism>
<name>A0A6N8CLM8_9BACI</name>
<dbReference type="Gene3D" id="3.60.120.10">
    <property type="entry name" value="Anthranilate synthase"/>
    <property type="match status" value="1"/>
</dbReference>
<feature type="domain" description="Chorismate-utilising enzyme C-terminal" evidence="1">
    <location>
        <begin position="109"/>
        <end position="364"/>
    </location>
</feature>
<protein>
    <submittedName>
        <fullName evidence="2">Aminodeoxychorismate synthase component I</fullName>
        <ecNumber evidence="2">2.6.1.85</ecNumber>
    </submittedName>
</protein>
<evidence type="ECO:0000313" key="2">
    <source>
        <dbReference type="EMBL" id="MTT30852.1"/>
    </source>
</evidence>
<dbReference type="InterPro" id="IPR015890">
    <property type="entry name" value="Chorismate_C"/>
</dbReference>
<accession>A0A6N8CLM8</accession>
<dbReference type="InterPro" id="IPR036038">
    <property type="entry name" value="Aminotransferase-like"/>
</dbReference>
<keyword evidence="2" id="KW-0032">Aminotransferase</keyword>
<dbReference type="AlphaFoldDB" id="A0A6N8CLM8"/>
<keyword evidence="3" id="KW-1185">Reference proteome</keyword>
<dbReference type="SUPFAM" id="SSF56322">
    <property type="entry name" value="ADC synthase"/>
    <property type="match status" value="1"/>
</dbReference>
<dbReference type="EC" id="2.6.1.85" evidence="2"/>
<dbReference type="InterPro" id="IPR005801">
    <property type="entry name" value="ADC_synthase"/>
</dbReference>
<dbReference type="GO" id="GO:0000162">
    <property type="term" value="P:L-tryptophan biosynthetic process"/>
    <property type="evidence" value="ECO:0007669"/>
    <property type="project" value="TreeGrafter"/>
</dbReference>
<dbReference type="PANTHER" id="PTHR11236">
    <property type="entry name" value="AMINOBENZOATE/ANTHRANILATE SYNTHASE"/>
    <property type="match status" value="1"/>
</dbReference>
<reference evidence="2 3" key="1">
    <citation type="submission" date="2019-11" db="EMBL/GenBank/DDBJ databases">
        <title>Terrilactibacillus tamarindus sp. nov. BCM23-1 isolated from bark of Tamarindus indica.</title>
        <authorList>
            <person name="Kingkaew E."/>
            <person name="Tanasupawat S."/>
        </authorList>
    </citation>
    <scope>NUCLEOTIDE SEQUENCE [LARGE SCALE GENOMIC DNA]</scope>
    <source>
        <strain evidence="2 3">BCM23-1</strain>
    </source>
</reference>
<dbReference type="InterPro" id="IPR043131">
    <property type="entry name" value="BCAT-like_N"/>
</dbReference>
<dbReference type="Pfam" id="PF01063">
    <property type="entry name" value="Aminotran_4"/>
    <property type="match status" value="1"/>
</dbReference>
<dbReference type="Gene3D" id="3.20.10.10">
    <property type="entry name" value="D-amino Acid Aminotransferase, subunit A, domain 2"/>
    <property type="match status" value="1"/>
</dbReference>
<dbReference type="RefSeq" id="WP_155216452.1">
    <property type="nucleotide sequence ID" value="NZ_WNHB01000003.1"/>
</dbReference>
<gene>
    <name evidence="2" type="primary">pabB</name>
    <name evidence="2" type="ORF">GMB86_02340</name>
</gene>
<dbReference type="NCBIfam" id="TIGR00553">
    <property type="entry name" value="pabB"/>
    <property type="match status" value="1"/>
</dbReference>
<sequence>MQLNYFFHHRYGLDTDILFENPIDILCTYKIKDIPHLFNQIESYLDDGYYVAGYVSYEAAPGFNSAMTTHTDTKMPLLWFGIFEKPKTVSTEEKIPTAHSLAFKPDVSSERYTKAIQTIHQEIENGNTYQTNYTLRLNSPFTTDALSYFYQLKEAQRADFCAYLDIGDYQILSASPELFFAWDGEHIETKPMKGTIQRGLTFDEDRRLKEKLKSSTKDQAENVMIVDLLRNDLSRIAERSSVHVSKLFDIESYPTVHQMTSTIEAKTKPETNLFDIFKALFPCGSITGAPKVKTMSLIHELESSPREIYCGTIGYITPERKAVFNIPIRTVWIDKENGMAQYGVGGGITWDSNARDEYDEVVAKGAVLTAKYPDFDLLESLLLEEGQLVLLDHHLARLSRSARYFQYKLDINKLNLTLLKLEKQFPVGRFKVRLIVNKQGHFSIETQPISTIEQNQSIRLSKTPISSNNVFLYHKTTFREVYKEHKEGHEDVFDVLLWNEKGHITEFTNGNVVAKIHDILVTPPISDGLLAGTFRESLQHQGKVKEKSITIEDLKNAKEIWFINSVRGWVKVHL</sequence>
<dbReference type="Proteomes" id="UP000440978">
    <property type="component" value="Unassembled WGS sequence"/>
</dbReference>
<dbReference type="GO" id="GO:0046820">
    <property type="term" value="F:4-amino-4-deoxychorismate synthase activity"/>
    <property type="evidence" value="ECO:0007669"/>
    <property type="project" value="UniProtKB-EC"/>
</dbReference>
<dbReference type="InterPro" id="IPR001544">
    <property type="entry name" value="Aminotrans_IV"/>
</dbReference>
<evidence type="ECO:0000313" key="3">
    <source>
        <dbReference type="Proteomes" id="UP000440978"/>
    </source>
</evidence>
<dbReference type="InterPro" id="IPR019999">
    <property type="entry name" value="Anth_synth_I-like"/>
</dbReference>
<dbReference type="OrthoDB" id="9803598at2"/>
<dbReference type="InterPro" id="IPR043132">
    <property type="entry name" value="BCAT-like_C"/>
</dbReference>
<dbReference type="PRINTS" id="PR00095">
    <property type="entry name" value="ANTSNTHASEI"/>
</dbReference>